<protein>
    <submittedName>
        <fullName evidence="1">Uncharacterized protein</fullName>
    </submittedName>
</protein>
<gene>
    <name evidence="1" type="ORF">PBS001_LOCUS3727</name>
</gene>
<sequence>MNPSIITNLENDMDPDIPVLPAIVTLDVKVTIDNIKVGDPHILLQLRKTATQADLEEPSLFNRKENALPPATRGAVCDINAGGAAPIAQQVRPVAPKFREKLAELIKGLYRPRFSDHRHRHGNRRSW</sequence>
<evidence type="ECO:0000313" key="2">
    <source>
        <dbReference type="Proteomes" id="UP001158986"/>
    </source>
</evidence>
<dbReference type="Proteomes" id="UP001158986">
    <property type="component" value="Unassembled WGS sequence"/>
</dbReference>
<keyword evidence="2" id="KW-1185">Reference proteome</keyword>
<proteinExistence type="predicted"/>
<name>A0ABN8CVK0_9STRA</name>
<dbReference type="EMBL" id="CAKLCB010000228">
    <property type="protein sequence ID" value="CAH0517100.1"/>
    <property type="molecule type" value="Genomic_DNA"/>
</dbReference>
<organism evidence="1 2">
    <name type="scientific">Peronospora belbahrii</name>
    <dbReference type="NCBI Taxonomy" id="622444"/>
    <lineage>
        <taxon>Eukaryota</taxon>
        <taxon>Sar</taxon>
        <taxon>Stramenopiles</taxon>
        <taxon>Oomycota</taxon>
        <taxon>Peronosporomycetes</taxon>
        <taxon>Peronosporales</taxon>
        <taxon>Peronosporaceae</taxon>
        <taxon>Peronospora</taxon>
    </lineage>
</organism>
<reference evidence="1 2" key="1">
    <citation type="submission" date="2021-11" db="EMBL/GenBank/DDBJ databases">
        <authorList>
            <person name="Islam A."/>
            <person name="Islam S."/>
            <person name="Flora M.S."/>
            <person name="Rahman M."/>
            <person name="Ziaur R.M."/>
            <person name="Epstein J.H."/>
            <person name="Hassan M."/>
            <person name="Klassen M."/>
            <person name="Woodard K."/>
            <person name="Webb A."/>
            <person name="Webby R.J."/>
            <person name="El Zowalaty M.E."/>
        </authorList>
    </citation>
    <scope>NUCLEOTIDE SEQUENCE [LARGE SCALE GENOMIC DNA]</scope>
    <source>
        <strain evidence="1">Pbs1</strain>
    </source>
</reference>
<evidence type="ECO:0000313" key="1">
    <source>
        <dbReference type="EMBL" id="CAH0517100.1"/>
    </source>
</evidence>
<comment type="caution">
    <text evidence="1">The sequence shown here is derived from an EMBL/GenBank/DDBJ whole genome shotgun (WGS) entry which is preliminary data.</text>
</comment>
<accession>A0ABN8CVK0</accession>